<name>A0A0E9Q7S1_ANGAN</name>
<proteinExistence type="predicted"/>
<reference evidence="1" key="2">
    <citation type="journal article" date="2015" name="Fish Shellfish Immunol.">
        <title>Early steps in the European eel (Anguilla anguilla)-Vibrio vulnificus interaction in the gills: Role of the RtxA13 toxin.</title>
        <authorList>
            <person name="Callol A."/>
            <person name="Pajuelo D."/>
            <person name="Ebbesson L."/>
            <person name="Teles M."/>
            <person name="MacKenzie S."/>
            <person name="Amaro C."/>
        </authorList>
    </citation>
    <scope>NUCLEOTIDE SEQUENCE</scope>
</reference>
<sequence length="35" mass="3896">MAANPVLRDLPSSRCLFNPNLAQLTLLISIRMRLG</sequence>
<dbReference type="EMBL" id="GBXM01096409">
    <property type="protein sequence ID" value="JAH12168.1"/>
    <property type="molecule type" value="Transcribed_RNA"/>
</dbReference>
<organism evidence="1">
    <name type="scientific">Anguilla anguilla</name>
    <name type="common">European freshwater eel</name>
    <name type="synonym">Muraena anguilla</name>
    <dbReference type="NCBI Taxonomy" id="7936"/>
    <lineage>
        <taxon>Eukaryota</taxon>
        <taxon>Metazoa</taxon>
        <taxon>Chordata</taxon>
        <taxon>Craniata</taxon>
        <taxon>Vertebrata</taxon>
        <taxon>Euteleostomi</taxon>
        <taxon>Actinopterygii</taxon>
        <taxon>Neopterygii</taxon>
        <taxon>Teleostei</taxon>
        <taxon>Anguilliformes</taxon>
        <taxon>Anguillidae</taxon>
        <taxon>Anguilla</taxon>
    </lineage>
</organism>
<evidence type="ECO:0000313" key="1">
    <source>
        <dbReference type="EMBL" id="JAH12168.1"/>
    </source>
</evidence>
<reference evidence="1" key="1">
    <citation type="submission" date="2014-11" db="EMBL/GenBank/DDBJ databases">
        <authorList>
            <person name="Amaro Gonzalez C."/>
        </authorList>
    </citation>
    <scope>NUCLEOTIDE SEQUENCE</scope>
</reference>
<protein>
    <submittedName>
        <fullName evidence="1">Uncharacterized protein</fullName>
    </submittedName>
</protein>
<dbReference type="AlphaFoldDB" id="A0A0E9Q7S1"/>
<dbReference type="EMBL" id="GBXM01094335">
    <property type="protein sequence ID" value="JAH14242.1"/>
    <property type="molecule type" value="Transcribed_RNA"/>
</dbReference>
<dbReference type="EMBL" id="GBXM01090806">
    <property type="protein sequence ID" value="JAH17771.1"/>
    <property type="molecule type" value="Transcribed_RNA"/>
</dbReference>
<accession>A0A0E9Q7S1</accession>